<feature type="transmembrane region" description="Helical" evidence="2">
    <location>
        <begin position="12"/>
        <end position="34"/>
    </location>
</feature>
<dbReference type="AlphaFoldDB" id="A0A1M7QN05"/>
<feature type="region of interest" description="Disordered" evidence="1">
    <location>
        <begin position="297"/>
        <end position="358"/>
    </location>
</feature>
<proteinExistence type="predicted"/>
<evidence type="ECO:0000256" key="2">
    <source>
        <dbReference type="SAM" id="Phobius"/>
    </source>
</evidence>
<gene>
    <name evidence="3" type="ORF">SAMN05443668_10566</name>
</gene>
<dbReference type="STRING" id="134849.SAMN05443668_10566"/>
<reference evidence="3 4" key="1">
    <citation type="submission" date="2016-11" db="EMBL/GenBank/DDBJ databases">
        <authorList>
            <person name="Jaros S."/>
            <person name="Januszkiewicz K."/>
            <person name="Wedrychowicz H."/>
        </authorList>
    </citation>
    <scope>NUCLEOTIDE SEQUENCE [LARGE SCALE GENOMIC DNA]</scope>
    <source>
        <strain evidence="3 4">DSM 46144</strain>
    </source>
</reference>
<evidence type="ECO:0000313" key="4">
    <source>
        <dbReference type="Proteomes" id="UP000184440"/>
    </source>
</evidence>
<organism evidence="3 4">
    <name type="scientific">Cryptosporangium aurantiacum</name>
    <dbReference type="NCBI Taxonomy" id="134849"/>
    <lineage>
        <taxon>Bacteria</taxon>
        <taxon>Bacillati</taxon>
        <taxon>Actinomycetota</taxon>
        <taxon>Actinomycetes</taxon>
        <taxon>Cryptosporangiales</taxon>
        <taxon>Cryptosporangiaceae</taxon>
        <taxon>Cryptosporangium</taxon>
    </lineage>
</organism>
<feature type="transmembrane region" description="Helical" evidence="2">
    <location>
        <begin position="267"/>
        <end position="287"/>
    </location>
</feature>
<accession>A0A1M7QN05</accession>
<evidence type="ECO:0000256" key="1">
    <source>
        <dbReference type="SAM" id="MobiDB-lite"/>
    </source>
</evidence>
<keyword evidence="2" id="KW-0812">Transmembrane</keyword>
<keyword evidence="2" id="KW-1133">Transmembrane helix</keyword>
<feature type="transmembrane region" description="Helical" evidence="2">
    <location>
        <begin position="209"/>
        <end position="229"/>
    </location>
</feature>
<feature type="transmembrane region" description="Helical" evidence="2">
    <location>
        <begin position="236"/>
        <end position="255"/>
    </location>
</feature>
<feature type="transmembrane region" description="Helical" evidence="2">
    <location>
        <begin position="176"/>
        <end position="197"/>
    </location>
</feature>
<protein>
    <submittedName>
        <fullName evidence="3">Uncharacterized protein</fullName>
    </submittedName>
</protein>
<keyword evidence="4" id="KW-1185">Reference proteome</keyword>
<name>A0A1M7QN05_9ACTN</name>
<feature type="transmembrane region" description="Helical" evidence="2">
    <location>
        <begin position="119"/>
        <end position="137"/>
    </location>
</feature>
<dbReference type="PANTHER" id="PTHR40761">
    <property type="entry name" value="CONSERVED INTEGRAL MEMBRANE ALANINE VALINE AND LEUCINE RICH PROTEIN-RELATED"/>
    <property type="match status" value="1"/>
</dbReference>
<feature type="transmembrane region" description="Helical" evidence="2">
    <location>
        <begin position="88"/>
        <end position="112"/>
    </location>
</feature>
<feature type="compositionally biased region" description="Basic and acidic residues" evidence="1">
    <location>
        <begin position="345"/>
        <end position="358"/>
    </location>
</feature>
<evidence type="ECO:0000313" key="3">
    <source>
        <dbReference type="EMBL" id="SHN32685.1"/>
    </source>
</evidence>
<sequence>MCLRARLVRWGLILAGVSFGWVFLGASVAAYGVANFLQSVAAARVSVHAKLDPGLLLKLAGHRIYVAGLVCQLGAFLFAFLARRDLPLFLVQTAVAGGLGVTVLLGVAFLRWRHPLSEVILLGALVLGLAALIISAETTKARPLNGPEVLALALSVPIVGLLGRAGARLHGSPGSVALGALSGLSFGAVAIASRPLAGAQSFGAFVTDPLLYILLAHTVIGQLLLGLAMQRGSTTAAVASMDAAAAIPPALVGLLLLGDRIAPGREWLAAIGFVTALGSVLLLTRYAEPQHHVRDRYEAQGRCRPRSPAVAPAHANGASAPGAAVNGAAPLSVRTNTNGALDANGRARTESPRRASAR</sequence>
<dbReference type="EMBL" id="FRCS01000005">
    <property type="protein sequence ID" value="SHN32685.1"/>
    <property type="molecule type" value="Genomic_DNA"/>
</dbReference>
<feature type="compositionally biased region" description="Low complexity" evidence="1">
    <location>
        <begin position="307"/>
        <end position="330"/>
    </location>
</feature>
<keyword evidence="2" id="KW-0472">Membrane</keyword>
<dbReference type="PANTHER" id="PTHR40761:SF1">
    <property type="entry name" value="CONSERVED INTEGRAL MEMBRANE ALANINE VALINE AND LEUCINE RICH PROTEIN-RELATED"/>
    <property type="match status" value="1"/>
</dbReference>
<dbReference type="Proteomes" id="UP000184440">
    <property type="component" value="Unassembled WGS sequence"/>
</dbReference>
<feature type="transmembrane region" description="Helical" evidence="2">
    <location>
        <begin position="64"/>
        <end position="82"/>
    </location>
</feature>